<dbReference type="Pfam" id="PF01934">
    <property type="entry name" value="HepT-like"/>
    <property type="match status" value="1"/>
</dbReference>
<dbReference type="AlphaFoldDB" id="A0A812A2B2"/>
<dbReference type="Proteomes" id="UP000614580">
    <property type="component" value="Unassembled WGS sequence"/>
</dbReference>
<organism evidence="7 8">
    <name type="scientific">Candidatus Argoarchaeum ethanivorans</name>
    <dbReference type="NCBI Taxonomy" id="2608793"/>
    <lineage>
        <taxon>Archaea</taxon>
        <taxon>Methanobacteriati</taxon>
        <taxon>Methanobacteriota</taxon>
        <taxon>Stenosarchaea group</taxon>
        <taxon>Methanomicrobia</taxon>
        <taxon>Methanosarcinales</taxon>
        <taxon>Methanosarcinales incertae sedis</taxon>
        <taxon>GOM Arc I cluster</taxon>
        <taxon>Candidatus Argoarchaeum</taxon>
    </lineage>
</organism>
<evidence type="ECO:0000256" key="3">
    <source>
        <dbReference type="ARBA" id="ARBA00022722"/>
    </source>
</evidence>
<reference evidence="7" key="1">
    <citation type="submission" date="2020-12" db="EMBL/GenBank/DDBJ databases">
        <authorList>
            <person name="Hahn C.J."/>
            <person name="Laso-Perez R."/>
            <person name="Vulcano F."/>
            <person name="Vaziourakis K.-M."/>
            <person name="Stokke R."/>
            <person name="Steen I.H."/>
            <person name="Teske A."/>
            <person name="Boetius A."/>
            <person name="Liebeke M."/>
            <person name="Amann R."/>
            <person name="Knittel K."/>
        </authorList>
    </citation>
    <scope>NUCLEOTIDE SEQUENCE</scope>
    <source>
        <strain evidence="7">Gfbio:c6db26ca-90af-429b-aeed-0e3e8aed0b5e:GoM-Arc1_AMV-AAA_792_C10</strain>
    </source>
</reference>
<evidence type="ECO:0000256" key="4">
    <source>
        <dbReference type="ARBA" id="ARBA00022741"/>
    </source>
</evidence>
<proteinExistence type="inferred from homology"/>
<dbReference type="InterPro" id="IPR008201">
    <property type="entry name" value="HepT-like"/>
</dbReference>
<dbReference type="EMBL" id="CAJHZY010000133">
    <property type="protein sequence ID" value="CAD7767304.1"/>
    <property type="molecule type" value="Genomic_DNA"/>
</dbReference>
<keyword evidence="3" id="KW-0540">Nuclease</keyword>
<evidence type="ECO:0000313" key="7">
    <source>
        <dbReference type="EMBL" id="CAD7767304.1"/>
    </source>
</evidence>
<comment type="similarity">
    <text evidence="6">Belongs to the HepT RNase toxin family.</text>
</comment>
<keyword evidence="2" id="KW-1277">Toxin-antitoxin system</keyword>
<comment type="caution">
    <text evidence="7">The sequence shown here is derived from an EMBL/GenBank/DDBJ whole genome shotgun (WGS) entry which is preliminary data.</text>
</comment>
<dbReference type="GO" id="GO:0000166">
    <property type="term" value="F:nucleotide binding"/>
    <property type="evidence" value="ECO:0007669"/>
    <property type="project" value="UniProtKB-KW"/>
</dbReference>
<dbReference type="Gene3D" id="1.20.120.580">
    <property type="entry name" value="bsu32300-like"/>
    <property type="match status" value="1"/>
</dbReference>
<dbReference type="PANTHER" id="PTHR34139:SF1">
    <property type="entry name" value="RNASE MJ1380-RELATED"/>
    <property type="match status" value="1"/>
</dbReference>
<name>A0A812A2B2_9EURY</name>
<gene>
    <name evidence="7" type="ORF">DNFNHJIP_00712</name>
</gene>
<dbReference type="PANTHER" id="PTHR34139">
    <property type="entry name" value="UPF0331 PROTEIN MJ0127"/>
    <property type="match status" value="1"/>
</dbReference>
<dbReference type="GO" id="GO:0110001">
    <property type="term" value="C:toxin-antitoxin complex"/>
    <property type="evidence" value="ECO:0007669"/>
    <property type="project" value="InterPro"/>
</dbReference>
<keyword evidence="4" id="KW-0547">Nucleotide-binding</keyword>
<dbReference type="GO" id="GO:0016787">
    <property type="term" value="F:hydrolase activity"/>
    <property type="evidence" value="ECO:0007669"/>
    <property type="project" value="UniProtKB-KW"/>
</dbReference>
<keyword evidence="5" id="KW-0378">Hydrolase</keyword>
<sequence length="115" mass="13731">MKREFKDYVADIVDAIEKIEEFIQNRDFQDFKKDYKTVFAVIRALEIIGEAVKRIPDAIKTEYRQIPWRKIAGMRDKLIHDYSGVDIKVVWRTVKEDIPSIKPLFKEMLEKIKVE</sequence>
<evidence type="ECO:0008006" key="9">
    <source>
        <dbReference type="Google" id="ProtNLM"/>
    </source>
</evidence>
<accession>A0A812A2B2</accession>
<dbReference type="InterPro" id="IPR051813">
    <property type="entry name" value="HepT_RNase_toxin"/>
</dbReference>
<dbReference type="InterPro" id="IPR037038">
    <property type="entry name" value="HepT-like_sf"/>
</dbReference>
<protein>
    <recommendedName>
        <fullName evidence="9">DUF86 domain-containing protein</fullName>
    </recommendedName>
</protein>
<evidence type="ECO:0000256" key="2">
    <source>
        <dbReference type="ARBA" id="ARBA00022649"/>
    </source>
</evidence>
<evidence type="ECO:0000313" key="8">
    <source>
        <dbReference type="Proteomes" id="UP000614580"/>
    </source>
</evidence>
<evidence type="ECO:0000256" key="6">
    <source>
        <dbReference type="ARBA" id="ARBA00024207"/>
    </source>
</evidence>
<dbReference type="GO" id="GO:0004540">
    <property type="term" value="F:RNA nuclease activity"/>
    <property type="evidence" value="ECO:0007669"/>
    <property type="project" value="InterPro"/>
</dbReference>
<evidence type="ECO:0000256" key="5">
    <source>
        <dbReference type="ARBA" id="ARBA00022801"/>
    </source>
</evidence>
<keyword evidence="1" id="KW-0597">Phosphoprotein</keyword>
<evidence type="ECO:0000256" key="1">
    <source>
        <dbReference type="ARBA" id="ARBA00022553"/>
    </source>
</evidence>